<proteinExistence type="inferred from homology"/>
<dbReference type="Proteomes" id="UP001589647">
    <property type="component" value="Unassembled WGS sequence"/>
</dbReference>
<feature type="transmembrane region" description="Helical" evidence="13">
    <location>
        <begin position="77"/>
        <end position="96"/>
    </location>
</feature>
<sequence>MTPERVGMFSDAVFAIAITLLVLEIPRPEEAQFGDLAGFLAERQGSFMAFALAFLMLWFSWRAHHTLFDQLHRVTQPVLLLHVPLLLFAAFLPYTMNLWSEMSSFHGDGEASKGLALALFAGTEAILMFCQGALFTLALVQGLLNGNASRRRMGTSAWVYWGCGVLWAVSAVLAFSVGEDSTYLWMATPVVVAVIVFVRRRFAPGLVQPELPGQT</sequence>
<dbReference type="PANTHER" id="PTHR31462:SF5">
    <property type="entry name" value="ENDOSOMAL_LYSOSOMAL PROTON CHANNEL TMEM175"/>
    <property type="match status" value="1"/>
</dbReference>
<feature type="transmembrane region" description="Helical" evidence="13">
    <location>
        <begin position="47"/>
        <end position="65"/>
    </location>
</feature>
<keyword evidence="4" id="KW-0633">Potassium transport</keyword>
<feature type="transmembrane region" description="Helical" evidence="13">
    <location>
        <begin position="116"/>
        <end position="145"/>
    </location>
</feature>
<dbReference type="Pfam" id="PF06736">
    <property type="entry name" value="TMEM175"/>
    <property type="match status" value="1"/>
</dbReference>
<evidence type="ECO:0000256" key="10">
    <source>
        <dbReference type="ARBA" id="ARBA00023136"/>
    </source>
</evidence>
<keyword evidence="15" id="KW-1185">Reference proteome</keyword>
<feature type="transmembrane region" description="Helical" evidence="13">
    <location>
        <begin position="157"/>
        <end position="176"/>
    </location>
</feature>
<evidence type="ECO:0000256" key="3">
    <source>
        <dbReference type="ARBA" id="ARBA00022448"/>
    </source>
</evidence>
<keyword evidence="7" id="KW-0630">Potassium</keyword>
<evidence type="ECO:0000256" key="8">
    <source>
        <dbReference type="ARBA" id="ARBA00022989"/>
    </source>
</evidence>
<reference evidence="14 15" key="1">
    <citation type="submission" date="2024-09" db="EMBL/GenBank/DDBJ databases">
        <authorList>
            <person name="Sun Q."/>
            <person name="Mori K."/>
        </authorList>
    </citation>
    <scope>NUCLEOTIDE SEQUENCE [LARGE SCALE GENOMIC DNA]</scope>
    <source>
        <strain evidence="14 15">CCM 3426</strain>
    </source>
</reference>
<keyword evidence="11" id="KW-0407">Ion channel</keyword>
<evidence type="ECO:0000256" key="2">
    <source>
        <dbReference type="ARBA" id="ARBA00006920"/>
    </source>
</evidence>
<feature type="transmembrane region" description="Helical" evidence="13">
    <location>
        <begin position="182"/>
        <end position="198"/>
    </location>
</feature>
<dbReference type="InterPro" id="IPR010617">
    <property type="entry name" value="TMEM175-like"/>
</dbReference>
<dbReference type="PANTHER" id="PTHR31462">
    <property type="entry name" value="ENDOSOMAL/LYSOSOMAL POTASSIUM CHANNEL TMEM175"/>
    <property type="match status" value="1"/>
</dbReference>
<evidence type="ECO:0000256" key="13">
    <source>
        <dbReference type="SAM" id="Phobius"/>
    </source>
</evidence>
<keyword evidence="8 13" id="KW-1133">Transmembrane helix</keyword>
<evidence type="ECO:0000256" key="1">
    <source>
        <dbReference type="ARBA" id="ARBA00004141"/>
    </source>
</evidence>
<evidence type="ECO:0000313" key="15">
    <source>
        <dbReference type="Proteomes" id="UP001589647"/>
    </source>
</evidence>
<keyword evidence="10 13" id="KW-0472">Membrane</keyword>
<keyword evidence="5 13" id="KW-0812">Transmembrane</keyword>
<evidence type="ECO:0000256" key="11">
    <source>
        <dbReference type="ARBA" id="ARBA00023303"/>
    </source>
</evidence>
<evidence type="ECO:0000256" key="9">
    <source>
        <dbReference type="ARBA" id="ARBA00023065"/>
    </source>
</evidence>
<evidence type="ECO:0000313" key="14">
    <source>
        <dbReference type="EMBL" id="MFB9203081.1"/>
    </source>
</evidence>
<dbReference type="EMBL" id="JBHMEI010000013">
    <property type="protein sequence ID" value="MFB9203081.1"/>
    <property type="molecule type" value="Genomic_DNA"/>
</dbReference>
<evidence type="ECO:0000256" key="5">
    <source>
        <dbReference type="ARBA" id="ARBA00022692"/>
    </source>
</evidence>
<evidence type="ECO:0000256" key="7">
    <source>
        <dbReference type="ARBA" id="ARBA00022958"/>
    </source>
</evidence>
<gene>
    <name evidence="14" type="ORF">ACFFV7_17915</name>
</gene>
<comment type="caution">
    <text evidence="14">The sequence shown here is derived from an EMBL/GenBank/DDBJ whole genome shotgun (WGS) entry which is preliminary data.</text>
</comment>
<evidence type="ECO:0000256" key="6">
    <source>
        <dbReference type="ARBA" id="ARBA00022826"/>
    </source>
</evidence>
<evidence type="ECO:0000256" key="12">
    <source>
        <dbReference type="ARBA" id="ARBA00034430"/>
    </source>
</evidence>
<comment type="catalytic activity">
    <reaction evidence="12">
        <text>K(+)(in) = K(+)(out)</text>
        <dbReference type="Rhea" id="RHEA:29463"/>
        <dbReference type="ChEBI" id="CHEBI:29103"/>
    </reaction>
</comment>
<accession>A0ABV5IEY2</accession>
<comment type="similarity">
    <text evidence="2">Belongs to the TMEM175 family.</text>
</comment>
<comment type="subcellular location">
    <subcellularLocation>
        <location evidence="1">Membrane</location>
        <topology evidence="1">Multi-pass membrane protein</topology>
    </subcellularLocation>
</comment>
<dbReference type="RefSeq" id="WP_189646227.1">
    <property type="nucleotide sequence ID" value="NZ_BMRC01000002.1"/>
</dbReference>
<name>A0ABV5IEY2_9ACTN</name>
<keyword evidence="6" id="KW-0631">Potassium channel</keyword>
<keyword evidence="9" id="KW-0406">Ion transport</keyword>
<keyword evidence="3" id="KW-0813">Transport</keyword>
<organism evidence="14 15">
    <name type="scientific">Nonomuraea spiralis</name>
    <dbReference type="NCBI Taxonomy" id="46182"/>
    <lineage>
        <taxon>Bacteria</taxon>
        <taxon>Bacillati</taxon>
        <taxon>Actinomycetota</taxon>
        <taxon>Actinomycetes</taxon>
        <taxon>Streptosporangiales</taxon>
        <taxon>Streptosporangiaceae</taxon>
        <taxon>Nonomuraea</taxon>
    </lineage>
</organism>
<protein>
    <submittedName>
        <fullName evidence="14">TMEM175 family protein</fullName>
    </submittedName>
</protein>
<evidence type="ECO:0000256" key="4">
    <source>
        <dbReference type="ARBA" id="ARBA00022538"/>
    </source>
</evidence>